<accession>A0AAD5VNH8</accession>
<protein>
    <submittedName>
        <fullName evidence="4">Uncharacterized protein</fullName>
    </submittedName>
</protein>
<evidence type="ECO:0000256" key="1">
    <source>
        <dbReference type="SAM" id="MobiDB-lite"/>
    </source>
</evidence>
<evidence type="ECO:0000256" key="3">
    <source>
        <dbReference type="SAM" id="SignalP"/>
    </source>
</evidence>
<comment type="caution">
    <text evidence="4">The sequence shown here is derived from an EMBL/GenBank/DDBJ whole genome shotgun (WGS) entry which is preliminary data.</text>
</comment>
<feature type="transmembrane region" description="Helical" evidence="2">
    <location>
        <begin position="33"/>
        <end position="55"/>
    </location>
</feature>
<dbReference type="AlphaFoldDB" id="A0AAD5VNH8"/>
<feature type="chain" id="PRO_5042294488" evidence="3">
    <location>
        <begin position="24"/>
        <end position="479"/>
    </location>
</feature>
<keyword evidence="2" id="KW-0812">Transmembrane</keyword>
<feature type="region of interest" description="Disordered" evidence="1">
    <location>
        <begin position="427"/>
        <end position="448"/>
    </location>
</feature>
<evidence type="ECO:0000313" key="5">
    <source>
        <dbReference type="Proteomes" id="UP001213000"/>
    </source>
</evidence>
<sequence>MEVPWLMFELIGTFVFLFDGIDAGDPIVVDDDPIYMTSIMLFTALFGISLILMIWDIVRKGARWEIILGGDVFKRRFSNDNNYIQSIRGVLALLLVLLVTVLSIYLLLLLPYQGRGLNEYASLRYPDTSNAQSFKLAKLDLSLHAFGTMSYAYGTHVDVFAASAALNVNMTGTVPGRNNTWECNPSYDRLECTPPTSESWYLQNVASLQVDFSYDFSTELLPTVGGLQGYITLKPPLLVYVEFGGDNSATQDASGEPIYVFPGSRFHVVADVSWNEKQGNFDLESWGLSSTSKNAYPVVSAIHAFPMAQTPGSAPLNDSNVGTFRMIFSNTYLDRLEKEYGRHDFSAGLATVGGVWTVVNGVFAGMFGSTLLLVLFDRKPLSAYGLIHAFRGGARLYLDESNGRLSPEKQSEVLELLRNHLLDTGEIDDDVKGKSGSMNDPSRGHARYESEVLLTRDGHELLPISRTSTTAAGEGGDSE</sequence>
<keyword evidence="3" id="KW-0732">Signal</keyword>
<proteinExistence type="predicted"/>
<organism evidence="4 5">
    <name type="scientific">Leucocoprinus birnbaumii</name>
    <dbReference type="NCBI Taxonomy" id="56174"/>
    <lineage>
        <taxon>Eukaryota</taxon>
        <taxon>Fungi</taxon>
        <taxon>Dikarya</taxon>
        <taxon>Basidiomycota</taxon>
        <taxon>Agaricomycotina</taxon>
        <taxon>Agaricomycetes</taxon>
        <taxon>Agaricomycetidae</taxon>
        <taxon>Agaricales</taxon>
        <taxon>Agaricineae</taxon>
        <taxon>Agaricaceae</taxon>
        <taxon>Leucocoprinus</taxon>
    </lineage>
</organism>
<keyword evidence="2" id="KW-0472">Membrane</keyword>
<feature type="signal peptide" evidence="3">
    <location>
        <begin position="1"/>
        <end position="23"/>
    </location>
</feature>
<gene>
    <name evidence="4" type="ORF">NP233_g7860</name>
</gene>
<keyword evidence="5" id="KW-1185">Reference proteome</keyword>
<evidence type="ECO:0000313" key="4">
    <source>
        <dbReference type="EMBL" id="KAJ3565092.1"/>
    </source>
</evidence>
<feature type="transmembrane region" description="Helical" evidence="2">
    <location>
        <begin position="90"/>
        <end position="112"/>
    </location>
</feature>
<keyword evidence="2" id="KW-1133">Transmembrane helix</keyword>
<name>A0AAD5VNH8_9AGAR</name>
<dbReference type="EMBL" id="JANIEX010000601">
    <property type="protein sequence ID" value="KAJ3565092.1"/>
    <property type="molecule type" value="Genomic_DNA"/>
</dbReference>
<feature type="transmembrane region" description="Helical" evidence="2">
    <location>
        <begin position="355"/>
        <end position="376"/>
    </location>
</feature>
<dbReference type="Proteomes" id="UP001213000">
    <property type="component" value="Unassembled WGS sequence"/>
</dbReference>
<reference evidence="4" key="1">
    <citation type="submission" date="2022-07" db="EMBL/GenBank/DDBJ databases">
        <title>Genome Sequence of Leucocoprinus birnbaumii.</title>
        <authorList>
            <person name="Buettner E."/>
        </authorList>
    </citation>
    <scope>NUCLEOTIDE SEQUENCE</scope>
    <source>
        <strain evidence="4">VT141</strain>
    </source>
</reference>
<evidence type="ECO:0000256" key="2">
    <source>
        <dbReference type="SAM" id="Phobius"/>
    </source>
</evidence>